<dbReference type="Gene3D" id="1.10.510.10">
    <property type="entry name" value="Transferase(Phosphotransferase) domain 1"/>
    <property type="match status" value="1"/>
</dbReference>
<dbReference type="GO" id="GO:0007169">
    <property type="term" value="P:cell surface receptor protein tyrosine kinase signaling pathway"/>
    <property type="evidence" value="ECO:0007669"/>
    <property type="project" value="TreeGrafter"/>
</dbReference>
<keyword evidence="6" id="KW-0829">Tyrosine-protein kinase</keyword>
<dbReference type="Proteomes" id="UP000267029">
    <property type="component" value="Unassembled WGS sequence"/>
</dbReference>
<keyword evidence="1" id="KW-0597">Phosphoprotein</keyword>
<dbReference type="GO" id="GO:0043235">
    <property type="term" value="C:receptor complex"/>
    <property type="evidence" value="ECO:0007669"/>
    <property type="project" value="TreeGrafter"/>
</dbReference>
<dbReference type="AlphaFoldDB" id="A0A0R3UMW2"/>
<dbReference type="InterPro" id="IPR020635">
    <property type="entry name" value="Tyr_kinase_cat_dom"/>
</dbReference>
<keyword evidence="4" id="KW-0418">Kinase</keyword>
<dbReference type="SMART" id="SM00219">
    <property type="entry name" value="TyrKc"/>
    <property type="match status" value="1"/>
</dbReference>
<evidence type="ECO:0000259" key="7">
    <source>
        <dbReference type="PROSITE" id="PS50011"/>
    </source>
</evidence>
<protein>
    <recommendedName>
        <fullName evidence="7">Protein kinase domain-containing protein</fullName>
    </recommendedName>
</protein>
<keyword evidence="2" id="KW-0808">Transferase</keyword>
<reference evidence="8 9" key="1">
    <citation type="submission" date="2018-10" db="EMBL/GenBank/DDBJ databases">
        <authorList>
            <consortium name="Pathogen Informatics"/>
        </authorList>
    </citation>
    <scope>NUCLEOTIDE SEQUENCE [LARGE SCALE GENOMIC DNA]</scope>
</reference>
<organism evidence="8 9">
    <name type="scientific">Mesocestoides corti</name>
    <name type="common">Flatworm</name>
    <dbReference type="NCBI Taxonomy" id="53468"/>
    <lineage>
        <taxon>Eukaryota</taxon>
        <taxon>Metazoa</taxon>
        <taxon>Spiralia</taxon>
        <taxon>Lophotrochozoa</taxon>
        <taxon>Platyhelminthes</taxon>
        <taxon>Cestoda</taxon>
        <taxon>Eucestoda</taxon>
        <taxon>Cyclophyllidea</taxon>
        <taxon>Mesocestoididae</taxon>
        <taxon>Mesocestoides</taxon>
    </lineage>
</organism>
<feature type="domain" description="Protein kinase" evidence="7">
    <location>
        <begin position="1"/>
        <end position="210"/>
    </location>
</feature>
<dbReference type="PANTHER" id="PTHR24416">
    <property type="entry name" value="TYROSINE-PROTEIN KINASE RECEPTOR"/>
    <property type="match status" value="1"/>
</dbReference>
<dbReference type="PANTHER" id="PTHR24416:SF611">
    <property type="entry name" value="TYROSINE-PROTEIN KINASE TRANSMEMBRANE RECEPTOR ROR"/>
    <property type="match status" value="1"/>
</dbReference>
<dbReference type="InterPro" id="IPR001245">
    <property type="entry name" value="Ser-Thr/Tyr_kinase_cat_dom"/>
</dbReference>
<dbReference type="EMBL" id="UXSR01005641">
    <property type="protein sequence ID" value="VDD83101.1"/>
    <property type="molecule type" value="Genomic_DNA"/>
</dbReference>
<dbReference type="InterPro" id="IPR050122">
    <property type="entry name" value="RTK"/>
</dbReference>
<name>A0A0R3UMW2_MESCO</name>
<keyword evidence="9" id="KW-1185">Reference proteome</keyword>
<dbReference type="GO" id="GO:0005886">
    <property type="term" value="C:plasma membrane"/>
    <property type="evidence" value="ECO:0007669"/>
    <property type="project" value="TreeGrafter"/>
</dbReference>
<dbReference type="GO" id="GO:0004714">
    <property type="term" value="F:transmembrane receptor protein tyrosine kinase activity"/>
    <property type="evidence" value="ECO:0007669"/>
    <property type="project" value="TreeGrafter"/>
</dbReference>
<dbReference type="InterPro" id="IPR011009">
    <property type="entry name" value="Kinase-like_dom_sf"/>
</dbReference>
<evidence type="ECO:0000256" key="1">
    <source>
        <dbReference type="ARBA" id="ARBA00022553"/>
    </source>
</evidence>
<evidence type="ECO:0000256" key="3">
    <source>
        <dbReference type="ARBA" id="ARBA00022741"/>
    </source>
</evidence>
<sequence length="263" mass="30353">MYIRMPVAPKILIEFAPYGNLRDFLVKRRPGAVRDVEELPLPHLRASHLIDFGQQVANGMDYISRQHRRTRIDAFQFVHRDLAARNVLVGSNFEAKIADFGLARKARDCFCDQNEGPMPVRWMAPESISHRCYTRKSDVWSFGVLLWEIFTFGGFPYPAFTEDSLLRAIQAGIRNRQPRACPASVYELMLSCWFLDPLHRPTFKQIIDFLSQSYDRAIRFSSDNELVPEPRDEGATSESVEYHEDSGTIDLSKYCYVDQGTYI</sequence>
<evidence type="ECO:0000256" key="4">
    <source>
        <dbReference type="ARBA" id="ARBA00022777"/>
    </source>
</evidence>
<dbReference type="InterPro" id="IPR000719">
    <property type="entry name" value="Prot_kinase_dom"/>
</dbReference>
<evidence type="ECO:0000256" key="6">
    <source>
        <dbReference type="ARBA" id="ARBA00023137"/>
    </source>
</evidence>
<accession>A0A0R3UMW2</accession>
<keyword evidence="3" id="KW-0547">Nucleotide-binding</keyword>
<dbReference type="FunFam" id="1.10.510.10:FF:000554">
    <property type="entry name" value="Predicted protein"/>
    <property type="match status" value="1"/>
</dbReference>
<dbReference type="STRING" id="53468.A0A0R3UMW2"/>
<dbReference type="GO" id="GO:0005524">
    <property type="term" value="F:ATP binding"/>
    <property type="evidence" value="ECO:0007669"/>
    <property type="project" value="UniProtKB-KW"/>
</dbReference>
<evidence type="ECO:0000313" key="9">
    <source>
        <dbReference type="Proteomes" id="UP000267029"/>
    </source>
</evidence>
<dbReference type="Pfam" id="PF07714">
    <property type="entry name" value="PK_Tyr_Ser-Thr"/>
    <property type="match status" value="1"/>
</dbReference>
<dbReference type="SUPFAM" id="SSF56112">
    <property type="entry name" value="Protein kinase-like (PK-like)"/>
    <property type="match status" value="1"/>
</dbReference>
<dbReference type="OrthoDB" id="5984265at2759"/>
<keyword evidence="5" id="KW-0067">ATP-binding</keyword>
<dbReference type="CDD" id="cd00192">
    <property type="entry name" value="PTKc"/>
    <property type="match status" value="1"/>
</dbReference>
<evidence type="ECO:0000256" key="5">
    <source>
        <dbReference type="ARBA" id="ARBA00022840"/>
    </source>
</evidence>
<dbReference type="PRINTS" id="PR00109">
    <property type="entry name" value="TYRKINASE"/>
</dbReference>
<dbReference type="PROSITE" id="PS50011">
    <property type="entry name" value="PROTEIN_KINASE_DOM"/>
    <property type="match status" value="1"/>
</dbReference>
<evidence type="ECO:0000256" key="2">
    <source>
        <dbReference type="ARBA" id="ARBA00022679"/>
    </source>
</evidence>
<gene>
    <name evidence="8" type="ORF">MCOS_LOCUS9104</name>
</gene>
<proteinExistence type="predicted"/>
<dbReference type="PROSITE" id="PS00109">
    <property type="entry name" value="PROTEIN_KINASE_TYR"/>
    <property type="match status" value="1"/>
</dbReference>
<dbReference type="InterPro" id="IPR008266">
    <property type="entry name" value="Tyr_kinase_AS"/>
</dbReference>
<evidence type="ECO:0000313" key="8">
    <source>
        <dbReference type="EMBL" id="VDD83101.1"/>
    </source>
</evidence>